<protein>
    <submittedName>
        <fullName evidence="1">Uncharacterized protein</fullName>
    </submittedName>
</protein>
<organism evidence="1 2">
    <name type="scientific">Ahniella affigens</name>
    <dbReference type="NCBI Taxonomy" id="2021234"/>
    <lineage>
        <taxon>Bacteria</taxon>
        <taxon>Pseudomonadati</taxon>
        <taxon>Pseudomonadota</taxon>
        <taxon>Gammaproteobacteria</taxon>
        <taxon>Lysobacterales</taxon>
        <taxon>Rhodanobacteraceae</taxon>
        <taxon>Ahniella</taxon>
    </lineage>
</organism>
<accession>A0A2P1PR00</accession>
<dbReference type="Proteomes" id="UP000241074">
    <property type="component" value="Chromosome"/>
</dbReference>
<evidence type="ECO:0000313" key="1">
    <source>
        <dbReference type="EMBL" id="AVP97255.1"/>
    </source>
</evidence>
<reference evidence="1 2" key="1">
    <citation type="submission" date="2018-03" db="EMBL/GenBank/DDBJ databases">
        <title>Ahniella affigens gen. nov., sp. nov., a gammaproteobacterium isolated from sandy soil near a stream.</title>
        <authorList>
            <person name="Ko Y."/>
            <person name="Kim J.-H."/>
        </authorList>
    </citation>
    <scope>NUCLEOTIDE SEQUENCE [LARGE SCALE GENOMIC DNA]</scope>
    <source>
        <strain evidence="1 2">D13</strain>
    </source>
</reference>
<keyword evidence="2" id="KW-1185">Reference proteome</keyword>
<evidence type="ECO:0000313" key="2">
    <source>
        <dbReference type="Proteomes" id="UP000241074"/>
    </source>
</evidence>
<name>A0A2P1PR00_9GAMM</name>
<dbReference type="AlphaFoldDB" id="A0A2P1PR00"/>
<gene>
    <name evidence="1" type="ORF">C7S18_08635</name>
</gene>
<proteinExistence type="predicted"/>
<dbReference type="KEGG" id="xba:C7S18_08635"/>
<dbReference type="EMBL" id="CP027860">
    <property type="protein sequence ID" value="AVP97255.1"/>
    <property type="molecule type" value="Genomic_DNA"/>
</dbReference>
<sequence length="513" mass="58492">MHAVSVPATNIERSWDRLTEWSANPFDAATCGLVYGGGDGARIERHTPWDDQQPEPLQGATQLVFGRSFDGRIGQKTYFELSQDITIAHGLHWLEERMAWCRLDDEGDIEEIAGVIEHRLSADDMATLVWIDGKVLEAYLASTNACLAQMFDCAWLPTFDIPFDPNRIKRYTDDERTLVCKFAIYEKASCFRGVQFVAPARSARELGELAYARVHAAEEYETFLVQDRKNDQVVECSCSPDALASYFEPDSRAPYETSPVFFKSQVLDKYKADREKYRLTDRTLSCRNAWSLKTYDVNEAAQVQTYIVYLGNLPIAEQRYWKSFNEPPKGTISKRAFVSDFEGRPDTEPNGLRDLKALLARLHRECPHWFRLKQPELLDHVNYPLTAALKPWDDVIIDLTKVVVEGLDHGALKKLAKTLGRPEDKSWRSIRWLREALIGLSVDDERARELVAPLEQLQQLRSKLSAHTGGNEATEMRRQLLKEFKSPRGHIEALATELHASLTEIQAILPEAF</sequence>
<reference evidence="1 2" key="2">
    <citation type="submission" date="2018-03" db="EMBL/GenBank/DDBJ databases">
        <authorList>
            <person name="Keele B.F."/>
        </authorList>
    </citation>
    <scope>NUCLEOTIDE SEQUENCE [LARGE SCALE GENOMIC DNA]</scope>
    <source>
        <strain evidence="1 2">D13</strain>
    </source>
</reference>